<evidence type="ECO:0000313" key="1">
    <source>
        <dbReference type="EMBL" id="THH06650.1"/>
    </source>
</evidence>
<protein>
    <recommendedName>
        <fullName evidence="3">BTB domain-containing protein</fullName>
    </recommendedName>
</protein>
<accession>A0A4S4LAI4</accession>
<gene>
    <name evidence="1" type="ORF">EW146_g9547</name>
</gene>
<evidence type="ECO:0008006" key="3">
    <source>
        <dbReference type="Google" id="ProtNLM"/>
    </source>
</evidence>
<dbReference type="OrthoDB" id="2367075at2759"/>
<dbReference type="Proteomes" id="UP000310158">
    <property type="component" value="Unassembled WGS sequence"/>
</dbReference>
<keyword evidence="2" id="KW-1185">Reference proteome</keyword>
<reference evidence="1 2" key="1">
    <citation type="submission" date="2019-02" db="EMBL/GenBank/DDBJ databases">
        <title>Genome sequencing of the rare red list fungi Bondarzewia mesenterica.</title>
        <authorList>
            <person name="Buettner E."/>
            <person name="Kellner H."/>
        </authorList>
    </citation>
    <scope>NUCLEOTIDE SEQUENCE [LARGE SCALE GENOMIC DNA]</scope>
    <source>
        <strain evidence="1 2">DSM 108281</strain>
    </source>
</reference>
<proteinExistence type="predicted"/>
<dbReference type="EMBL" id="SGPL01000858">
    <property type="protein sequence ID" value="THH06650.1"/>
    <property type="molecule type" value="Genomic_DNA"/>
</dbReference>
<sequence length="238" mass="27532">MAQFITDSDGTNSTSSVVHRHDELYYLDNAVFLVEDILFKVPRRGLEGIFQTMFSLSPDAISKGGNDEDPIRLPNTITSFEFRSFLKVLYPLGTPLDSLQDDEWVAVLGLSTMWRFPEIRTRAIEKLNARTLNPLKKLMLAKQHRVSAWLIEGYESLARRKTHLTVEERSMLGWDTFAGLVELRELSWEYVSCLSADDACEPVSLRRARFDFVGNIRRIFQRELRDDEEYRPSDEFTA</sequence>
<dbReference type="AlphaFoldDB" id="A0A4S4LAI4"/>
<organism evidence="1 2">
    <name type="scientific">Bondarzewia mesenterica</name>
    <dbReference type="NCBI Taxonomy" id="1095465"/>
    <lineage>
        <taxon>Eukaryota</taxon>
        <taxon>Fungi</taxon>
        <taxon>Dikarya</taxon>
        <taxon>Basidiomycota</taxon>
        <taxon>Agaricomycotina</taxon>
        <taxon>Agaricomycetes</taxon>
        <taxon>Russulales</taxon>
        <taxon>Bondarzewiaceae</taxon>
        <taxon>Bondarzewia</taxon>
    </lineage>
</organism>
<evidence type="ECO:0000313" key="2">
    <source>
        <dbReference type="Proteomes" id="UP000310158"/>
    </source>
</evidence>
<name>A0A4S4LAI4_9AGAM</name>
<comment type="caution">
    <text evidence="1">The sequence shown here is derived from an EMBL/GenBank/DDBJ whole genome shotgun (WGS) entry which is preliminary data.</text>
</comment>